<evidence type="ECO:0000259" key="22">
    <source>
        <dbReference type="PROSITE" id="PS00623"/>
    </source>
</evidence>
<evidence type="ECO:0000256" key="15">
    <source>
        <dbReference type="ARBA" id="ARBA00034029"/>
    </source>
</evidence>
<dbReference type="STRING" id="68775.A0A5C3LM56"/>
<keyword evidence="25" id="KW-1185">Reference proteome</keyword>
<keyword evidence="9 19" id="KW-0274">FAD</keyword>
<dbReference type="PIRSF" id="PIRSF000137">
    <property type="entry name" value="Alcohol_oxidase"/>
    <property type="match status" value="1"/>
</dbReference>
<dbReference type="InterPro" id="IPR007867">
    <property type="entry name" value="GMC_OxRtase_C"/>
</dbReference>
<keyword evidence="7 20" id="KW-0285">Flavoprotein</keyword>
<dbReference type="Pfam" id="PF05199">
    <property type="entry name" value="GMC_oxred_C"/>
    <property type="match status" value="1"/>
</dbReference>
<accession>A0A5C3LM56</accession>
<comment type="catalytic activity">
    <reaction evidence="16">
        <text>a pyranoside + acceptor = a pyranosid-3-ulose + reduced acceptor.</text>
        <dbReference type="EC" id="1.1.99.29"/>
    </reaction>
</comment>
<organism evidence="24 25">
    <name type="scientific">Crucibulum laeve</name>
    <dbReference type="NCBI Taxonomy" id="68775"/>
    <lineage>
        <taxon>Eukaryota</taxon>
        <taxon>Fungi</taxon>
        <taxon>Dikarya</taxon>
        <taxon>Basidiomycota</taxon>
        <taxon>Agaricomycotina</taxon>
        <taxon>Agaricomycetes</taxon>
        <taxon>Agaricomycetidae</taxon>
        <taxon>Agaricales</taxon>
        <taxon>Agaricineae</taxon>
        <taxon>Nidulariaceae</taxon>
        <taxon>Crucibulum</taxon>
    </lineage>
</organism>
<evidence type="ECO:0000256" key="21">
    <source>
        <dbReference type="SAM" id="SignalP"/>
    </source>
</evidence>
<dbReference type="Gene3D" id="3.50.50.60">
    <property type="entry name" value="FAD/NAD(P)-binding domain"/>
    <property type="match status" value="1"/>
</dbReference>
<evidence type="ECO:0000313" key="24">
    <source>
        <dbReference type="EMBL" id="TFK33762.1"/>
    </source>
</evidence>
<comment type="catalytic activity">
    <reaction evidence="14">
        <text>pyranose + acceptor = pyranos-2,3-diulose + reduced acceptor.</text>
        <dbReference type="EC" id="1.1.99.29"/>
    </reaction>
</comment>
<dbReference type="InterPro" id="IPR012132">
    <property type="entry name" value="GMC_OxRdtase"/>
</dbReference>
<comment type="subunit">
    <text evidence="4">Monomer.</text>
</comment>
<comment type="similarity">
    <text evidence="3 20">Belongs to the GMC oxidoreductase family.</text>
</comment>
<dbReference type="AlphaFoldDB" id="A0A5C3LM56"/>
<evidence type="ECO:0000256" key="8">
    <source>
        <dbReference type="ARBA" id="ARBA00022729"/>
    </source>
</evidence>
<evidence type="ECO:0000256" key="19">
    <source>
        <dbReference type="PIRSR" id="PIRSR000137-2"/>
    </source>
</evidence>
<keyword evidence="10" id="KW-0560">Oxidoreductase</keyword>
<proteinExistence type="inferred from homology"/>
<comment type="catalytic activity">
    <reaction evidence="13">
        <text>pyranose + acceptor = pyranos-2-ulose + reduced acceptor.</text>
        <dbReference type="EC" id="1.1.99.29"/>
    </reaction>
</comment>
<gene>
    <name evidence="24" type="ORF">BDQ12DRAFT_766091</name>
</gene>
<keyword evidence="6" id="KW-0964">Secreted</keyword>
<dbReference type="PROSITE" id="PS00624">
    <property type="entry name" value="GMC_OXRED_2"/>
    <property type="match status" value="1"/>
</dbReference>
<dbReference type="SUPFAM" id="SSF54373">
    <property type="entry name" value="FAD-linked reductases, C-terminal domain"/>
    <property type="match status" value="1"/>
</dbReference>
<evidence type="ECO:0000259" key="23">
    <source>
        <dbReference type="PROSITE" id="PS00624"/>
    </source>
</evidence>
<evidence type="ECO:0000313" key="25">
    <source>
        <dbReference type="Proteomes" id="UP000308652"/>
    </source>
</evidence>
<evidence type="ECO:0000256" key="7">
    <source>
        <dbReference type="ARBA" id="ARBA00022630"/>
    </source>
</evidence>
<evidence type="ECO:0000256" key="20">
    <source>
        <dbReference type="RuleBase" id="RU003968"/>
    </source>
</evidence>
<feature type="chain" id="PRO_5022716778" description="pyranose dehydrogenase (acceptor)" evidence="21">
    <location>
        <begin position="19"/>
        <end position="617"/>
    </location>
</feature>
<comment type="catalytic activity">
    <reaction evidence="17">
        <text>a pyranoside + acceptor = a pyranosid-3,4-diulose + reduced acceptor.</text>
        <dbReference type="EC" id="1.1.99.29"/>
    </reaction>
</comment>
<evidence type="ECO:0000256" key="17">
    <source>
        <dbReference type="ARBA" id="ARBA00034059"/>
    </source>
</evidence>
<feature type="active site" description="Proton donor" evidence="18">
    <location>
        <position position="554"/>
    </location>
</feature>
<evidence type="ECO:0000256" key="9">
    <source>
        <dbReference type="ARBA" id="ARBA00022827"/>
    </source>
</evidence>
<comment type="function">
    <text evidence="12">Catalyzes the single-oxidation or sequential double oxidation reaction of carbohydrates primarily at carbon-2 and/or carbon-3 with the concomitant reduction of the flavin. The enzyme exhibits a broad sugar substrate specificity, oxidizing different aldopyranoses to the corresponding C-1, C-2, C-3 or C-1,2, C-2,3 and C-3,4 (di)dehydro sugars with substrate-specific regioselectivity. Accepts only a narrow range of electron acceptors such as substituted benzoquinones and complexed metal ions and reacts extremely slowly with O(2) as acceptor. May play a role in the natural recycling of plant matter by oxidizing all major monosaccharides in lignocellulose and by reducing quinone compounds or reactive radical species generated during lignin depolymerization.</text>
</comment>
<feature type="domain" description="Glucose-methanol-choline oxidoreductase N-terminal" evidence="22">
    <location>
        <begin position="111"/>
        <end position="134"/>
    </location>
</feature>
<feature type="active site" description="Proton acceptor" evidence="18">
    <location>
        <position position="597"/>
    </location>
</feature>
<dbReference type="PROSITE" id="PS00623">
    <property type="entry name" value="GMC_OXRED_1"/>
    <property type="match status" value="1"/>
</dbReference>
<dbReference type="Gene3D" id="4.10.450.10">
    <property type="entry name" value="Glucose Oxidase, domain 2"/>
    <property type="match status" value="1"/>
</dbReference>
<evidence type="ECO:0000256" key="11">
    <source>
        <dbReference type="ARBA" id="ARBA00023180"/>
    </source>
</evidence>
<evidence type="ECO:0000256" key="6">
    <source>
        <dbReference type="ARBA" id="ARBA00022525"/>
    </source>
</evidence>
<comment type="cofactor">
    <cofactor evidence="1 19">
        <name>FAD</name>
        <dbReference type="ChEBI" id="CHEBI:57692"/>
    </cofactor>
</comment>
<dbReference type="InterPro" id="IPR036188">
    <property type="entry name" value="FAD/NAD-bd_sf"/>
</dbReference>
<dbReference type="GO" id="GO:0005576">
    <property type="term" value="C:extracellular region"/>
    <property type="evidence" value="ECO:0007669"/>
    <property type="project" value="UniProtKB-SubCell"/>
</dbReference>
<evidence type="ECO:0000256" key="12">
    <source>
        <dbReference type="ARBA" id="ARBA00024699"/>
    </source>
</evidence>
<sequence length="617" mass="65474">MLLSLYSVVLLAVSISNASPALQRRASGVITIPTDVDGQTYDYIVVGAGLTGTTVAARLAENPAVSVLLIEAGTDNRNDARVYDLYAYSQAFGTGLDWSWTAEMGKVIHGGKTLGGSSSINGGHYTRGLSAQYDAWSSLLEPAEASVGWNWQSLWNYMKKGGLYFILHFSETFSPPNSQQAAKGAQSIPSYHGSSGPVQVTYPDLMYGGPQQPKFIDTIVGLTGITHSADLNGGAPNCVSITPLTMNWHDSDHRSSSAQAYLTPVEGQRTNWVTLTKHLVTKITWANSSIPLTASGVQFAPASNGSARYTAHARSEVIIAGGAIQTPALLQLSGIGDSSILGPLGINTLIDLKTVGRNLQEQTMNSLGAGGNGFNTGGRGPSDAIAYPNLYQVFGNEANATINRIRSSLSAWASSQAGSGLSASALEQIFEVQADLIINNNAPVVELFYDTGFPDDLGIDMWQLLPFSRGSVKIKSNNPFTYPQINVNYFSVSLDLDIQVAGARLARKILTSPPLNSLSTGETIPGGSVPDNADRGSDQDWKKWIQNGFASVAHPIGTAAMMKRSLGGVVDAQLKVYDTQNVRVVDASILPLQISAHLSSTLYGVAEKAADMIKASH</sequence>
<dbReference type="Pfam" id="PF00732">
    <property type="entry name" value="GMC_oxred_N"/>
    <property type="match status" value="1"/>
</dbReference>
<evidence type="ECO:0000256" key="18">
    <source>
        <dbReference type="PIRSR" id="PIRSR000137-1"/>
    </source>
</evidence>
<feature type="domain" description="Glucose-methanol-choline oxidoreductase N-terminal" evidence="23">
    <location>
        <begin position="322"/>
        <end position="336"/>
    </location>
</feature>
<evidence type="ECO:0000256" key="14">
    <source>
        <dbReference type="ARBA" id="ARBA00034010"/>
    </source>
</evidence>
<comment type="catalytic activity">
    <reaction evidence="15">
        <text>pyranose + acceptor = pyranos-3-ulose + reduced acceptor.</text>
        <dbReference type="EC" id="1.1.99.29"/>
    </reaction>
</comment>
<evidence type="ECO:0000256" key="1">
    <source>
        <dbReference type="ARBA" id="ARBA00001974"/>
    </source>
</evidence>
<dbReference type="PANTHER" id="PTHR11552:SF201">
    <property type="entry name" value="GLUCOSE-METHANOL-CHOLINE OXIDOREDUCTASE N-TERMINAL DOMAIN-CONTAINING PROTEIN"/>
    <property type="match status" value="1"/>
</dbReference>
<evidence type="ECO:0000256" key="10">
    <source>
        <dbReference type="ARBA" id="ARBA00023002"/>
    </source>
</evidence>
<evidence type="ECO:0000256" key="16">
    <source>
        <dbReference type="ARBA" id="ARBA00034050"/>
    </source>
</evidence>
<evidence type="ECO:0000256" key="13">
    <source>
        <dbReference type="ARBA" id="ARBA00033986"/>
    </source>
</evidence>
<dbReference type="PANTHER" id="PTHR11552">
    <property type="entry name" value="GLUCOSE-METHANOL-CHOLINE GMC OXIDOREDUCTASE"/>
    <property type="match status" value="1"/>
</dbReference>
<feature type="binding site" evidence="19">
    <location>
        <position position="280"/>
    </location>
    <ligand>
        <name>FAD</name>
        <dbReference type="ChEBI" id="CHEBI:57692"/>
    </ligand>
</feature>
<evidence type="ECO:0000256" key="3">
    <source>
        <dbReference type="ARBA" id="ARBA00010790"/>
    </source>
</evidence>
<dbReference type="Proteomes" id="UP000308652">
    <property type="component" value="Unassembled WGS sequence"/>
</dbReference>
<dbReference type="OrthoDB" id="269227at2759"/>
<evidence type="ECO:0000256" key="5">
    <source>
        <dbReference type="ARBA" id="ARBA00013177"/>
    </source>
</evidence>
<dbReference type="GO" id="GO:0033718">
    <property type="term" value="F:pyranose dehydrogenase (acceptor) activity"/>
    <property type="evidence" value="ECO:0007669"/>
    <property type="project" value="UniProtKB-EC"/>
</dbReference>
<evidence type="ECO:0000256" key="2">
    <source>
        <dbReference type="ARBA" id="ARBA00004613"/>
    </source>
</evidence>
<dbReference type="Gene3D" id="3.30.560.10">
    <property type="entry name" value="Glucose Oxidase, domain 3"/>
    <property type="match status" value="1"/>
</dbReference>
<reference evidence="24 25" key="1">
    <citation type="journal article" date="2019" name="Nat. Ecol. Evol.">
        <title>Megaphylogeny resolves global patterns of mushroom evolution.</title>
        <authorList>
            <person name="Varga T."/>
            <person name="Krizsan K."/>
            <person name="Foldi C."/>
            <person name="Dima B."/>
            <person name="Sanchez-Garcia M."/>
            <person name="Sanchez-Ramirez S."/>
            <person name="Szollosi G.J."/>
            <person name="Szarkandi J.G."/>
            <person name="Papp V."/>
            <person name="Albert L."/>
            <person name="Andreopoulos W."/>
            <person name="Angelini C."/>
            <person name="Antonin V."/>
            <person name="Barry K.W."/>
            <person name="Bougher N.L."/>
            <person name="Buchanan P."/>
            <person name="Buyck B."/>
            <person name="Bense V."/>
            <person name="Catcheside P."/>
            <person name="Chovatia M."/>
            <person name="Cooper J."/>
            <person name="Damon W."/>
            <person name="Desjardin D."/>
            <person name="Finy P."/>
            <person name="Geml J."/>
            <person name="Haridas S."/>
            <person name="Hughes K."/>
            <person name="Justo A."/>
            <person name="Karasinski D."/>
            <person name="Kautmanova I."/>
            <person name="Kiss B."/>
            <person name="Kocsube S."/>
            <person name="Kotiranta H."/>
            <person name="LaButti K.M."/>
            <person name="Lechner B.E."/>
            <person name="Liimatainen K."/>
            <person name="Lipzen A."/>
            <person name="Lukacs Z."/>
            <person name="Mihaltcheva S."/>
            <person name="Morgado L.N."/>
            <person name="Niskanen T."/>
            <person name="Noordeloos M.E."/>
            <person name="Ohm R.A."/>
            <person name="Ortiz-Santana B."/>
            <person name="Ovrebo C."/>
            <person name="Racz N."/>
            <person name="Riley R."/>
            <person name="Savchenko A."/>
            <person name="Shiryaev A."/>
            <person name="Soop K."/>
            <person name="Spirin V."/>
            <person name="Szebenyi C."/>
            <person name="Tomsovsky M."/>
            <person name="Tulloss R.E."/>
            <person name="Uehling J."/>
            <person name="Grigoriev I.V."/>
            <person name="Vagvolgyi C."/>
            <person name="Papp T."/>
            <person name="Martin F.M."/>
            <person name="Miettinen O."/>
            <person name="Hibbett D.S."/>
            <person name="Nagy L.G."/>
        </authorList>
    </citation>
    <scope>NUCLEOTIDE SEQUENCE [LARGE SCALE GENOMIC DNA]</scope>
    <source>
        <strain evidence="24 25">CBS 166.37</strain>
    </source>
</reference>
<name>A0A5C3LM56_9AGAR</name>
<dbReference type="SUPFAM" id="SSF51905">
    <property type="entry name" value="FAD/NAD(P)-binding domain"/>
    <property type="match status" value="1"/>
</dbReference>
<evidence type="ECO:0000256" key="4">
    <source>
        <dbReference type="ARBA" id="ARBA00011245"/>
    </source>
</evidence>
<protein>
    <recommendedName>
        <fullName evidence="5">pyranose dehydrogenase (acceptor)</fullName>
        <ecNumber evidence="5">1.1.99.29</ecNumber>
    </recommendedName>
</protein>
<dbReference type="InterPro" id="IPR027424">
    <property type="entry name" value="Glucose_Oxidase_domain_2"/>
</dbReference>
<dbReference type="EMBL" id="ML213642">
    <property type="protein sequence ID" value="TFK33762.1"/>
    <property type="molecule type" value="Genomic_DNA"/>
</dbReference>
<dbReference type="GO" id="GO:0050660">
    <property type="term" value="F:flavin adenine dinucleotide binding"/>
    <property type="evidence" value="ECO:0007669"/>
    <property type="project" value="InterPro"/>
</dbReference>
<keyword evidence="8 21" id="KW-0732">Signal</keyword>
<comment type="subcellular location">
    <subcellularLocation>
        <location evidence="2">Secreted</location>
    </subcellularLocation>
</comment>
<dbReference type="InterPro" id="IPR000172">
    <property type="entry name" value="GMC_OxRdtase_N"/>
</dbReference>
<dbReference type="EC" id="1.1.99.29" evidence="5"/>
<feature type="signal peptide" evidence="21">
    <location>
        <begin position="1"/>
        <end position="18"/>
    </location>
</feature>
<keyword evidence="11" id="KW-0325">Glycoprotein</keyword>